<protein>
    <submittedName>
        <fullName evidence="7">Uncharacterized protein</fullName>
    </submittedName>
</protein>
<feature type="chain" id="PRO_5017238182" evidence="6">
    <location>
        <begin position="23"/>
        <end position="55"/>
    </location>
</feature>
<comment type="subcellular location">
    <subcellularLocation>
        <location evidence="1">Secreted</location>
    </subcellularLocation>
</comment>
<keyword evidence="4" id="KW-0929">Antimicrobial</keyword>
<comment type="similarity">
    <text evidence="2">Belongs to the pleurocidin family.</text>
</comment>
<dbReference type="GeneTree" id="ENSGT01150000290094"/>
<name>A0A3B4Z5T5_9TELE</name>
<accession>A0A3B4Z5T5</accession>
<evidence type="ECO:0000256" key="5">
    <source>
        <dbReference type="ARBA" id="ARBA00023022"/>
    </source>
</evidence>
<reference evidence="7" key="1">
    <citation type="submission" date="2023-09" db="UniProtKB">
        <authorList>
            <consortium name="Ensembl"/>
        </authorList>
    </citation>
    <scope>IDENTIFICATION</scope>
</reference>
<keyword evidence="6" id="KW-0732">Signal</keyword>
<evidence type="ECO:0000256" key="3">
    <source>
        <dbReference type="ARBA" id="ARBA00022525"/>
    </source>
</evidence>
<keyword evidence="3" id="KW-0964">Secreted</keyword>
<dbReference type="AlphaFoldDB" id="A0A3B4Z5T5"/>
<dbReference type="Pfam" id="PF08107">
    <property type="entry name" value="Antimicrobial12"/>
    <property type="match status" value="1"/>
</dbReference>
<organism evidence="7">
    <name type="scientific">Stegastes partitus</name>
    <name type="common">bicolor damselfish</name>
    <dbReference type="NCBI Taxonomy" id="144197"/>
    <lineage>
        <taxon>Eukaryota</taxon>
        <taxon>Metazoa</taxon>
        <taxon>Chordata</taxon>
        <taxon>Craniata</taxon>
        <taxon>Vertebrata</taxon>
        <taxon>Euteleostomi</taxon>
        <taxon>Actinopterygii</taxon>
        <taxon>Neopterygii</taxon>
        <taxon>Teleostei</taxon>
        <taxon>Neoteleostei</taxon>
        <taxon>Acanthomorphata</taxon>
        <taxon>Ovalentaria</taxon>
        <taxon>Pomacentridae</taxon>
        <taxon>Stegastes</taxon>
    </lineage>
</organism>
<dbReference type="InterPro" id="IPR012515">
    <property type="entry name" value="Antimicrobial12"/>
</dbReference>
<keyword evidence="5" id="KW-0044">Antibiotic</keyword>
<dbReference type="GO" id="GO:0005576">
    <property type="term" value="C:extracellular region"/>
    <property type="evidence" value="ECO:0007669"/>
    <property type="project" value="UniProtKB-SubCell"/>
</dbReference>
<dbReference type="Ensembl" id="ENSSPAT00000002668.1">
    <property type="protein sequence ID" value="ENSSPAP00000002626.1"/>
    <property type="gene ID" value="ENSSPAG00000002019.1"/>
</dbReference>
<sequence length="55" mass="6277">MKCTAAFLVLSMVVFMAEPGECFWGALIHGKVMRSLSFFLLHLFTLQDKIFFTSD</sequence>
<proteinExistence type="inferred from homology"/>
<dbReference type="GO" id="GO:0042742">
    <property type="term" value="P:defense response to bacterium"/>
    <property type="evidence" value="ECO:0007669"/>
    <property type="project" value="UniProtKB-KW"/>
</dbReference>
<evidence type="ECO:0000256" key="4">
    <source>
        <dbReference type="ARBA" id="ARBA00022529"/>
    </source>
</evidence>
<evidence type="ECO:0000256" key="2">
    <source>
        <dbReference type="ARBA" id="ARBA00007419"/>
    </source>
</evidence>
<evidence type="ECO:0000313" key="7">
    <source>
        <dbReference type="Ensembl" id="ENSSPAP00000002626.1"/>
    </source>
</evidence>
<feature type="signal peptide" evidence="6">
    <location>
        <begin position="1"/>
        <end position="22"/>
    </location>
</feature>
<evidence type="ECO:0000256" key="6">
    <source>
        <dbReference type="SAM" id="SignalP"/>
    </source>
</evidence>
<evidence type="ECO:0000256" key="1">
    <source>
        <dbReference type="ARBA" id="ARBA00004613"/>
    </source>
</evidence>